<dbReference type="AlphaFoldDB" id="A0A1I6RGE8"/>
<feature type="transmembrane region" description="Helical" evidence="1">
    <location>
        <begin position="46"/>
        <end position="63"/>
    </location>
</feature>
<dbReference type="OrthoDB" id="7723622at2"/>
<proteinExistence type="predicted"/>
<evidence type="ECO:0000313" key="2">
    <source>
        <dbReference type="EMBL" id="SFS63746.1"/>
    </source>
</evidence>
<keyword evidence="3" id="KW-1185">Reference proteome</keyword>
<dbReference type="Proteomes" id="UP000199239">
    <property type="component" value="Unassembled WGS sequence"/>
</dbReference>
<keyword evidence="1" id="KW-0472">Membrane</keyword>
<evidence type="ECO:0000256" key="1">
    <source>
        <dbReference type="SAM" id="Phobius"/>
    </source>
</evidence>
<organism evidence="2 3">
    <name type="scientific">Sulfitobacter marinus</name>
    <dbReference type="NCBI Taxonomy" id="394264"/>
    <lineage>
        <taxon>Bacteria</taxon>
        <taxon>Pseudomonadati</taxon>
        <taxon>Pseudomonadota</taxon>
        <taxon>Alphaproteobacteria</taxon>
        <taxon>Rhodobacterales</taxon>
        <taxon>Roseobacteraceae</taxon>
        <taxon>Sulfitobacter</taxon>
    </lineage>
</organism>
<feature type="transmembrane region" description="Helical" evidence="1">
    <location>
        <begin position="21"/>
        <end position="40"/>
    </location>
</feature>
<reference evidence="3" key="1">
    <citation type="submission" date="2016-10" db="EMBL/GenBank/DDBJ databases">
        <authorList>
            <person name="Varghese N."/>
            <person name="Submissions S."/>
        </authorList>
    </citation>
    <scope>NUCLEOTIDE SEQUENCE [LARGE SCALE GENOMIC DNA]</scope>
    <source>
        <strain evidence="3">DSM 23422</strain>
    </source>
</reference>
<keyword evidence="1" id="KW-1133">Transmembrane helix</keyword>
<accession>A0A1I6RGE8</accession>
<sequence>MTSSPSDERELLSWRISRAAFVSRTAVLMVLTMLVCSPILPYFDVLTWTVASAITALFYMWIFEEFQIWYANRKTVWRLTNRALYINEPDVVAPLELALTDIAAIGKLSLWSITLRLPNRQSITLPLVPNLRETKARIAAAREAAL</sequence>
<gene>
    <name evidence="2" type="ORF">SAMN04488040_1232</name>
</gene>
<protein>
    <submittedName>
        <fullName evidence="2">Uncharacterized protein</fullName>
    </submittedName>
</protein>
<dbReference type="STRING" id="394264.SAMN04488040_1232"/>
<dbReference type="RefSeq" id="WP_093915495.1">
    <property type="nucleotide sequence ID" value="NZ_FPAJ01000002.1"/>
</dbReference>
<keyword evidence="1" id="KW-0812">Transmembrane</keyword>
<name>A0A1I6RGE8_9RHOB</name>
<evidence type="ECO:0000313" key="3">
    <source>
        <dbReference type="Proteomes" id="UP000199239"/>
    </source>
</evidence>
<dbReference type="EMBL" id="FPAJ01000002">
    <property type="protein sequence ID" value="SFS63746.1"/>
    <property type="molecule type" value="Genomic_DNA"/>
</dbReference>